<feature type="transmembrane region" description="Helical" evidence="1">
    <location>
        <begin position="180"/>
        <end position="198"/>
    </location>
</feature>
<feature type="transmembrane region" description="Helical" evidence="1">
    <location>
        <begin position="9"/>
        <end position="28"/>
    </location>
</feature>
<dbReference type="Proteomes" id="UP000474104">
    <property type="component" value="Unassembled WGS sequence"/>
</dbReference>
<evidence type="ECO:0000313" key="3">
    <source>
        <dbReference type="Proteomes" id="UP000474104"/>
    </source>
</evidence>
<dbReference type="OrthoDB" id="9133572at2"/>
<feature type="transmembrane region" description="Helical" evidence="1">
    <location>
        <begin position="649"/>
        <end position="666"/>
    </location>
</feature>
<dbReference type="AlphaFoldDB" id="A0A9X5CA37"/>
<sequence>MFSENKNKIGAIAITIIMIMIIVYIGPIDGFRHGYFTDAIDCGQIDENDFLDTVSLEDDDYEMSFTPKKRYLSGFEIYLVNQPSDNSGNIILTILDNKKVLDTISVDLSKVRDASWYKVYTDAKLKKDKEYILKISAVDCTSIPHLQNVKKDYLSDETVTGNILISYAYAKSTFTFQNKIIIIMFVISVWMFLYSYFMTGKLKNCFILSGGGIFLISVLTWNYMYNSMDNQNVGFTNFQEFSESLVTGTIYAEQDGVYFRDDDERGFGLGVYYNLKGTFLSYGLTYITDDNWLNGYSRSEKIIIINSNIYSKEVAVAGNYMQFANGDIYRIIRVDHNGTNIRIYLNSSEKLSYAKNGSLNDAVFFDTNHTRMPVSRITAYKSQYGLQGKIFRHLARYMDENQVIENLHLLCCIATAAILTLIVFLASLKYNKIFAGCFFVTFWLSPWIVNFAKNLYWVEFTWFIPMAVGLFCAWKINQKKYRVISYILTLIAVTGKCLCGYEYISSIMMGLIAFLLTDFILALRQRNKKQSVLLLKTMVMIGSFALIGFTVALCIHAQLRGEGNIVEGIKNIFEEDVLRRTYGTNLNDFDAVYWESLNASVWEVYCKYFRFPTQIVTGINGNLFPLICILPLCIFGYEFKKGEMNTELLTMYVVFFLTSVSWFLLAKSHSYIHTSINYVLWYFGYVQICIYSIVHEITKIYRNLCRDNVRNLSGSRKDESTVIESAEKSCEGDI</sequence>
<feature type="transmembrane region" description="Helical" evidence="1">
    <location>
        <begin position="483"/>
        <end position="501"/>
    </location>
</feature>
<feature type="transmembrane region" description="Helical" evidence="1">
    <location>
        <begin position="433"/>
        <end position="449"/>
    </location>
</feature>
<gene>
    <name evidence="2" type="ORF">FMM80_20470</name>
</gene>
<evidence type="ECO:0000256" key="1">
    <source>
        <dbReference type="SAM" id="Phobius"/>
    </source>
</evidence>
<feature type="transmembrane region" description="Helical" evidence="1">
    <location>
        <begin position="205"/>
        <end position="224"/>
    </location>
</feature>
<name>A0A9X5CA37_9FIRM</name>
<dbReference type="RefSeq" id="WP_004079428.1">
    <property type="nucleotide sequence ID" value="NZ_VIRB01000122.1"/>
</dbReference>
<organism evidence="2 3">
    <name type="scientific">Schaedlerella arabinosiphila</name>
    <dbReference type="NCBI Taxonomy" id="2044587"/>
    <lineage>
        <taxon>Bacteria</taxon>
        <taxon>Bacillati</taxon>
        <taxon>Bacillota</taxon>
        <taxon>Clostridia</taxon>
        <taxon>Lachnospirales</taxon>
        <taxon>Lachnospiraceae</taxon>
        <taxon>Schaedlerella</taxon>
    </lineage>
</organism>
<protein>
    <submittedName>
        <fullName evidence="2">Uncharacterized protein</fullName>
    </submittedName>
</protein>
<feature type="transmembrane region" description="Helical" evidence="1">
    <location>
        <begin position="407"/>
        <end position="426"/>
    </location>
</feature>
<feature type="transmembrane region" description="Helical" evidence="1">
    <location>
        <begin position="535"/>
        <end position="559"/>
    </location>
</feature>
<reference evidence="2 3" key="1">
    <citation type="submission" date="2019-07" db="EMBL/GenBank/DDBJ databases">
        <title>Draft genome sequences of 15 bacterial species constituting the stable defined intestinal microbiota of the GM15 gnotobiotic mouse model.</title>
        <authorList>
            <person name="Elie C."/>
            <person name="Mathieu A."/>
            <person name="Saliou A."/>
            <person name="Darnaud M."/>
            <person name="Leulier F."/>
            <person name="Tamellini A."/>
        </authorList>
    </citation>
    <scope>NUCLEOTIDE SEQUENCE [LARGE SCALE GENOMIC DNA]</scope>
    <source>
        <strain evidence="3">ASF 502</strain>
    </source>
</reference>
<dbReference type="EMBL" id="VIRB01000122">
    <property type="protein sequence ID" value="NDO70894.1"/>
    <property type="molecule type" value="Genomic_DNA"/>
</dbReference>
<keyword evidence="1" id="KW-0472">Membrane</keyword>
<feature type="transmembrane region" description="Helical" evidence="1">
    <location>
        <begin position="507"/>
        <end position="523"/>
    </location>
</feature>
<comment type="caution">
    <text evidence="2">The sequence shown here is derived from an EMBL/GenBank/DDBJ whole genome shotgun (WGS) entry which is preliminary data.</text>
</comment>
<keyword evidence="1" id="KW-0812">Transmembrane</keyword>
<keyword evidence="1" id="KW-1133">Transmembrane helix</keyword>
<accession>A0A9X5CA37</accession>
<proteinExistence type="predicted"/>
<feature type="transmembrane region" description="Helical" evidence="1">
    <location>
        <begin position="678"/>
        <end position="694"/>
    </location>
</feature>
<feature type="transmembrane region" description="Helical" evidence="1">
    <location>
        <begin position="615"/>
        <end position="637"/>
    </location>
</feature>
<evidence type="ECO:0000313" key="2">
    <source>
        <dbReference type="EMBL" id="NDO70894.1"/>
    </source>
</evidence>
<feature type="transmembrane region" description="Helical" evidence="1">
    <location>
        <begin position="455"/>
        <end position="476"/>
    </location>
</feature>